<evidence type="ECO:0000259" key="1">
    <source>
        <dbReference type="Pfam" id="PF22289"/>
    </source>
</evidence>
<accession>A0A3N0CFC6</accession>
<evidence type="ECO:0000313" key="3">
    <source>
        <dbReference type="Proteomes" id="UP000273807"/>
    </source>
</evidence>
<sequence>MRPAPMLPATGAGCEPGFRGVICVSIGATDALANHNTGGRPRHDLCFASANPGTLSDLRSELGRSCVGVRLVLAGPPADIHAAAAAAAECGLLEEEITLLCDDVGPRVVFCGHCRTATTTVQAPGAEVDCQGCATTLAITDHFSRRLGGYLGFSAHAEEAA</sequence>
<feature type="domain" description="Dimethylamine monooxygenase subunit DmmA-like C-terminal" evidence="1">
    <location>
        <begin position="109"/>
        <end position="152"/>
    </location>
</feature>
<dbReference type="OrthoDB" id="3579011at2"/>
<proteinExistence type="predicted"/>
<keyword evidence="3" id="KW-1185">Reference proteome</keyword>
<protein>
    <recommendedName>
        <fullName evidence="1">Dimethylamine monooxygenase subunit DmmA-like C-terminal domain-containing protein</fullName>
    </recommendedName>
</protein>
<gene>
    <name evidence="2" type="ORF">D7003_01145</name>
</gene>
<organism evidence="2 3">
    <name type="scientific">Arthrobacter oryzae</name>
    <dbReference type="NCBI Taxonomy" id="409290"/>
    <lineage>
        <taxon>Bacteria</taxon>
        <taxon>Bacillati</taxon>
        <taxon>Actinomycetota</taxon>
        <taxon>Actinomycetes</taxon>
        <taxon>Micrococcales</taxon>
        <taxon>Micrococcaceae</taxon>
        <taxon>Arthrobacter</taxon>
    </lineage>
</organism>
<dbReference type="EMBL" id="RBED01000011">
    <property type="protein sequence ID" value="RNL61726.1"/>
    <property type="molecule type" value="Genomic_DNA"/>
</dbReference>
<dbReference type="InterPro" id="IPR048037">
    <property type="entry name" value="DmmA-like_C"/>
</dbReference>
<dbReference type="AlphaFoldDB" id="A0A3N0CFC6"/>
<evidence type="ECO:0000313" key="2">
    <source>
        <dbReference type="EMBL" id="RNL61726.1"/>
    </source>
</evidence>
<dbReference type="NCBIfam" id="NF041259">
    <property type="entry name" value="mono_DmmA_fam"/>
    <property type="match status" value="1"/>
</dbReference>
<comment type="caution">
    <text evidence="2">The sequence shown here is derived from an EMBL/GenBank/DDBJ whole genome shotgun (WGS) entry which is preliminary data.</text>
</comment>
<name>A0A3N0CFC6_9MICC</name>
<reference evidence="2 3" key="1">
    <citation type="submission" date="2018-10" db="EMBL/GenBank/DDBJ databases">
        <title>Genome sequencing of Arthrobacter oryzae TNB02.</title>
        <authorList>
            <person name="Cho Y.-J."/>
            <person name="Cho A."/>
            <person name="Kim O.-S."/>
        </authorList>
    </citation>
    <scope>NUCLEOTIDE SEQUENCE [LARGE SCALE GENOMIC DNA]</scope>
    <source>
        <strain evidence="2 3">TNB02</strain>
    </source>
</reference>
<dbReference type="Proteomes" id="UP000273807">
    <property type="component" value="Unassembled WGS sequence"/>
</dbReference>
<dbReference type="Pfam" id="PF22289">
    <property type="entry name" value="DmmA-like_C"/>
    <property type="match status" value="1"/>
</dbReference>